<comment type="caution">
    <text evidence="6">Lacks conserved residue(s) required for the propagation of feature annotation.</text>
</comment>
<dbReference type="AlphaFoldDB" id="A0AAD4PFB7"/>
<dbReference type="Pfam" id="PF08395">
    <property type="entry name" value="7tm_7"/>
    <property type="match status" value="1"/>
</dbReference>
<reference evidence="7" key="1">
    <citation type="journal article" date="2021" name="Mol. Ecol. Resour.">
        <title>Phylogenomic analyses of the genus Drosophila reveals genomic signals of climate adaptation.</title>
        <authorList>
            <person name="Li F."/>
            <person name="Rane R.V."/>
            <person name="Luria V."/>
            <person name="Xiong Z."/>
            <person name="Chen J."/>
            <person name="Li Z."/>
            <person name="Catullo R.A."/>
            <person name="Griffin P.C."/>
            <person name="Schiffer M."/>
            <person name="Pearce S."/>
            <person name="Lee S.F."/>
            <person name="McElroy K."/>
            <person name="Stocker A."/>
            <person name="Shirriffs J."/>
            <person name="Cockerell F."/>
            <person name="Coppin C."/>
            <person name="Sgro C.M."/>
            <person name="Karger A."/>
            <person name="Cain J.W."/>
            <person name="Weber J.A."/>
            <person name="Santpere G."/>
            <person name="Kirschner M.W."/>
            <person name="Hoffmann A.A."/>
            <person name="Oakeshott J.G."/>
            <person name="Zhang G."/>
        </authorList>
    </citation>
    <scope>NUCLEOTIDE SEQUENCE</scope>
    <source>
        <strain evidence="7">BGI-SZ-2011g</strain>
    </source>
</reference>
<comment type="subcellular location">
    <subcellularLocation>
        <location evidence="1 6">Cell membrane</location>
        <topology evidence="1 6">Multi-pass membrane protein</topology>
    </subcellularLocation>
</comment>
<keyword evidence="8" id="KW-1185">Reference proteome</keyword>
<feature type="transmembrane region" description="Helical" evidence="6">
    <location>
        <begin position="348"/>
        <end position="368"/>
    </location>
</feature>
<dbReference type="GO" id="GO:0007165">
    <property type="term" value="P:signal transduction"/>
    <property type="evidence" value="ECO:0007669"/>
    <property type="project" value="UniProtKB-KW"/>
</dbReference>
<keyword evidence="2 6" id="KW-1003">Cell membrane</keyword>
<feature type="transmembrane region" description="Helical" evidence="6">
    <location>
        <begin position="6"/>
        <end position="24"/>
    </location>
</feature>
<evidence type="ECO:0000256" key="6">
    <source>
        <dbReference type="RuleBase" id="RU363108"/>
    </source>
</evidence>
<sequence>MLLQRKLALWLTISYCHMLAYGLMPATLRINSHAKLRISKVSCVYLVYSLVITFLLLLQFPFMFPRGIFSGYMKNNIVLQWNLIVNAGLRLLVIVSWYGHVWLQRQRLIRFYLEFLFYWRKHWRILSRIAGDQALCNMQLQLANILQRQFYVNYAMLLCSIVIQYQLVAGRNLLQLFVKIFQMVMLTAIRLGFSALLLLLTHQFESVQLALLAIQRRGSSRTLVNLRRVANIHTKWLQLAQSAFGIYDWTMATVIVMLFAVNVNILYHAVQYTNATIKSDMTGYIFGDALIVFNLWNSALVMNQIEQTTNSCNEAGQLLRQFTDIRRLSPETQLELELFMNRIRNKQLIFRVCGCIMLSRAAFLGYIGSVLNNVIILMQFDLKRKQQQQ</sequence>
<evidence type="ECO:0000256" key="4">
    <source>
        <dbReference type="ARBA" id="ARBA00022989"/>
    </source>
</evidence>
<comment type="similarity">
    <text evidence="6">Belongs to the insect chemoreceptor superfamily. Gustatory receptor (GR) family.</text>
</comment>
<dbReference type="Proteomes" id="UP001200034">
    <property type="component" value="Unassembled WGS sequence"/>
</dbReference>
<proteinExistence type="inferred from homology"/>
<feature type="transmembrane region" description="Helical" evidence="6">
    <location>
        <begin position="281"/>
        <end position="301"/>
    </location>
</feature>
<keyword evidence="3 6" id="KW-0812">Transmembrane</keyword>
<gene>
    <name evidence="7" type="ORF">KR093_000328</name>
</gene>
<evidence type="ECO:0000256" key="3">
    <source>
        <dbReference type="ARBA" id="ARBA00022692"/>
    </source>
</evidence>
<dbReference type="EMBL" id="JAJJHW010003889">
    <property type="protein sequence ID" value="KAH8354884.1"/>
    <property type="molecule type" value="Genomic_DNA"/>
</dbReference>
<protein>
    <recommendedName>
        <fullName evidence="6">Gustatory receptor</fullName>
    </recommendedName>
</protein>
<evidence type="ECO:0000256" key="5">
    <source>
        <dbReference type="ARBA" id="ARBA00023136"/>
    </source>
</evidence>
<keyword evidence="4 6" id="KW-1133">Transmembrane helix</keyword>
<comment type="caution">
    <text evidence="7">The sequence shown here is derived from an EMBL/GenBank/DDBJ whole genome shotgun (WGS) entry which is preliminary data.</text>
</comment>
<dbReference type="InterPro" id="IPR013604">
    <property type="entry name" value="7TM_chemorcpt"/>
</dbReference>
<keyword evidence="5 6" id="KW-0472">Membrane</keyword>
<name>A0AAD4PFB7_9MUSC</name>
<keyword evidence="6" id="KW-0807">Transducer</keyword>
<keyword evidence="6" id="KW-0675">Receptor</keyword>
<accession>A0AAD4PFB7</accession>
<dbReference type="GO" id="GO:0005886">
    <property type="term" value="C:plasma membrane"/>
    <property type="evidence" value="ECO:0007669"/>
    <property type="project" value="UniProtKB-SubCell"/>
</dbReference>
<feature type="transmembrane region" description="Helical" evidence="6">
    <location>
        <begin position="84"/>
        <end position="103"/>
    </location>
</feature>
<evidence type="ECO:0000256" key="1">
    <source>
        <dbReference type="ARBA" id="ARBA00004651"/>
    </source>
</evidence>
<feature type="transmembrane region" description="Helical" evidence="6">
    <location>
        <begin position="180"/>
        <end position="200"/>
    </location>
</feature>
<feature type="transmembrane region" description="Helical" evidence="6">
    <location>
        <begin position="246"/>
        <end position="269"/>
    </location>
</feature>
<evidence type="ECO:0000313" key="8">
    <source>
        <dbReference type="Proteomes" id="UP001200034"/>
    </source>
</evidence>
<comment type="function">
    <text evidence="6">Gustatory receptor which mediates acceptance or avoidance behavior, depending on its substrates.</text>
</comment>
<organism evidence="7 8">
    <name type="scientific">Drosophila rubida</name>
    <dbReference type="NCBI Taxonomy" id="30044"/>
    <lineage>
        <taxon>Eukaryota</taxon>
        <taxon>Metazoa</taxon>
        <taxon>Ecdysozoa</taxon>
        <taxon>Arthropoda</taxon>
        <taxon>Hexapoda</taxon>
        <taxon>Insecta</taxon>
        <taxon>Pterygota</taxon>
        <taxon>Neoptera</taxon>
        <taxon>Endopterygota</taxon>
        <taxon>Diptera</taxon>
        <taxon>Brachycera</taxon>
        <taxon>Muscomorpha</taxon>
        <taxon>Ephydroidea</taxon>
        <taxon>Drosophilidae</taxon>
        <taxon>Drosophila</taxon>
    </lineage>
</organism>
<dbReference type="GO" id="GO:0050909">
    <property type="term" value="P:sensory perception of taste"/>
    <property type="evidence" value="ECO:0007669"/>
    <property type="project" value="InterPro"/>
</dbReference>
<feature type="transmembrane region" description="Helical" evidence="6">
    <location>
        <begin position="150"/>
        <end position="168"/>
    </location>
</feature>
<evidence type="ECO:0000313" key="7">
    <source>
        <dbReference type="EMBL" id="KAH8354884.1"/>
    </source>
</evidence>
<evidence type="ECO:0000256" key="2">
    <source>
        <dbReference type="ARBA" id="ARBA00022475"/>
    </source>
</evidence>
<feature type="transmembrane region" description="Helical" evidence="6">
    <location>
        <begin position="45"/>
        <end position="64"/>
    </location>
</feature>